<reference evidence="1 2" key="1">
    <citation type="submission" date="2019-02" db="EMBL/GenBank/DDBJ databases">
        <title>Deep-cultivation of Planctomycetes and their phenomic and genomic characterization uncovers novel biology.</title>
        <authorList>
            <person name="Wiegand S."/>
            <person name="Jogler M."/>
            <person name="Boedeker C."/>
            <person name="Pinto D."/>
            <person name="Vollmers J."/>
            <person name="Rivas-Marin E."/>
            <person name="Kohn T."/>
            <person name="Peeters S.H."/>
            <person name="Heuer A."/>
            <person name="Rast P."/>
            <person name="Oberbeckmann S."/>
            <person name="Bunk B."/>
            <person name="Jeske O."/>
            <person name="Meyerdierks A."/>
            <person name="Storesund J.E."/>
            <person name="Kallscheuer N."/>
            <person name="Luecker S."/>
            <person name="Lage O.M."/>
            <person name="Pohl T."/>
            <person name="Merkel B.J."/>
            <person name="Hornburger P."/>
            <person name="Mueller R.-W."/>
            <person name="Bruemmer F."/>
            <person name="Labrenz M."/>
            <person name="Spormann A.M."/>
            <person name="Op den Camp H."/>
            <person name="Overmann J."/>
            <person name="Amann R."/>
            <person name="Jetten M.S.M."/>
            <person name="Mascher T."/>
            <person name="Medema M.H."/>
            <person name="Devos D.P."/>
            <person name="Kaster A.-K."/>
            <person name="Ovreas L."/>
            <person name="Rohde M."/>
            <person name="Galperin M.Y."/>
            <person name="Jogler C."/>
        </authorList>
    </citation>
    <scope>NUCLEOTIDE SEQUENCE [LARGE SCALE GENOMIC DNA]</scope>
    <source>
        <strain evidence="1 2">Pan241w</strain>
    </source>
</reference>
<evidence type="ECO:0000313" key="2">
    <source>
        <dbReference type="Proteomes" id="UP000317171"/>
    </source>
</evidence>
<proteinExistence type="predicted"/>
<name>A0A517RFN9_9PLAN</name>
<dbReference type="Proteomes" id="UP000317171">
    <property type="component" value="Chromosome"/>
</dbReference>
<evidence type="ECO:0000313" key="1">
    <source>
        <dbReference type="EMBL" id="QDT42687.1"/>
    </source>
</evidence>
<dbReference type="EMBL" id="CP036269">
    <property type="protein sequence ID" value="QDT42687.1"/>
    <property type="molecule type" value="Genomic_DNA"/>
</dbReference>
<protein>
    <recommendedName>
        <fullName evidence="3">HEXXH motif domain protein</fullName>
    </recommendedName>
</protein>
<evidence type="ECO:0008006" key="3">
    <source>
        <dbReference type="Google" id="ProtNLM"/>
    </source>
</evidence>
<gene>
    <name evidence="1" type="ORF">Pan241w_27750</name>
</gene>
<sequence length="260" mass="29690">MIHSHGRVLLQSDGVLNDQSHLLSRLDTGDDHHIWILYPSERLFDDFLEADEYPPGSEELTETERRDIDYRIHKAFALIDEFSKIWANEIRCVIGTIAVLPTCLGRTQRHFNCRTPYCGVIFVNAFGMNETQIAEAILHESIHQLLWQGWELHPEFQVSAEHADIQSPVTGNVRSVQVMSHAMLIYTATIELLTHTIRTNEYLDYAGELRSRVVALKRGIRVLNAQLSNLINMDAALEILLDNATPERVVQYVYGLQAVK</sequence>
<accession>A0A517RFN9</accession>
<keyword evidence="2" id="KW-1185">Reference proteome</keyword>
<organism evidence="1 2">
    <name type="scientific">Gimesia alba</name>
    <dbReference type="NCBI Taxonomy" id="2527973"/>
    <lineage>
        <taxon>Bacteria</taxon>
        <taxon>Pseudomonadati</taxon>
        <taxon>Planctomycetota</taxon>
        <taxon>Planctomycetia</taxon>
        <taxon>Planctomycetales</taxon>
        <taxon>Planctomycetaceae</taxon>
        <taxon>Gimesia</taxon>
    </lineage>
</organism>
<dbReference type="AlphaFoldDB" id="A0A517RFN9"/>
<dbReference type="KEGG" id="gaz:Pan241w_27750"/>